<dbReference type="STRING" id="3871.A0A1J7IHU2"/>
<evidence type="ECO:0000259" key="10">
    <source>
        <dbReference type="PROSITE" id="PS50114"/>
    </source>
</evidence>
<dbReference type="PROSITE" id="PS00344">
    <property type="entry name" value="GATA_ZN_FINGER_1"/>
    <property type="match status" value="1"/>
</dbReference>
<evidence type="ECO:0000256" key="3">
    <source>
        <dbReference type="ARBA" id="ARBA00022833"/>
    </source>
</evidence>
<evidence type="ECO:0000256" key="4">
    <source>
        <dbReference type="ARBA" id="ARBA00023015"/>
    </source>
</evidence>
<organism evidence="11 12">
    <name type="scientific">Lupinus angustifolius</name>
    <name type="common">Narrow-leaved blue lupine</name>
    <dbReference type="NCBI Taxonomy" id="3871"/>
    <lineage>
        <taxon>Eukaryota</taxon>
        <taxon>Viridiplantae</taxon>
        <taxon>Streptophyta</taxon>
        <taxon>Embryophyta</taxon>
        <taxon>Tracheophyta</taxon>
        <taxon>Spermatophyta</taxon>
        <taxon>Magnoliopsida</taxon>
        <taxon>eudicotyledons</taxon>
        <taxon>Gunneridae</taxon>
        <taxon>Pentapetalae</taxon>
        <taxon>rosids</taxon>
        <taxon>fabids</taxon>
        <taxon>Fabales</taxon>
        <taxon>Fabaceae</taxon>
        <taxon>Papilionoideae</taxon>
        <taxon>50 kb inversion clade</taxon>
        <taxon>genistoids sensu lato</taxon>
        <taxon>core genistoids</taxon>
        <taxon>Genisteae</taxon>
        <taxon>Lupinus</taxon>
    </lineage>
</organism>
<keyword evidence="12" id="KW-1185">Reference proteome</keyword>
<evidence type="ECO:0000256" key="7">
    <source>
        <dbReference type="ARBA" id="ARBA00024019"/>
    </source>
</evidence>
<dbReference type="Gene3D" id="3.30.50.10">
    <property type="entry name" value="Erythroid Transcription Factor GATA-1, subunit A"/>
    <property type="match status" value="1"/>
</dbReference>
<comment type="function">
    <text evidence="8">Transcriptional regulator that specifically binds 5'-GATA-3' or 5'-GAT-3' motifs within gene promoters.</text>
</comment>
<evidence type="ECO:0000256" key="8">
    <source>
        <dbReference type="ARBA" id="ARBA00037539"/>
    </source>
</evidence>
<dbReference type="OrthoDB" id="2162994at2759"/>
<dbReference type="EMBL" id="CM007364">
    <property type="protein sequence ID" value="OIW13733.1"/>
    <property type="molecule type" value="Genomic_DNA"/>
</dbReference>
<evidence type="ECO:0000256" key="1">
    <source>
        <dbReference type="ARBA" id="ARBA00022723"/>
    </source>
</evidence>
<keyword evidence="2 9" id="KW-0863">Zinc-finger</keyword>
<proteinExistence type="inferred from homology"/>
<dbReference type="SMART" id="SM00401">
    <property type="entry name" value="ZnF_GATA"/>
    <property type="match status" value="1"/>
</dbReference>
<dbReference type="Gramene" id="OIW13733">
    <property type="protein sequence ID" value="OIW13733"/>
    <property type="gene ID" value="TanjilG_17912"/>
</dbReference>
<dbReference type="SUPFAM" id="SSF57716">
    <property type="entry name" value="Glucocorticoid receptor-like (DNA-binding domain)"/>
    <property type="match status" value="1"/>
</dbReference>
<dbReference type="PROSITE" id="PS50114">
    <property type="entry name" value="GATA_ZN_FINGER_2"/>
    <property type="match status" value="1"/>
</dbReference>
<evidence type="ECO:0000313" key="12">
    <source>
        <dbReference type="Proteomes" id="UP000188354"/>
    </source>
</evidence>
<accession>A0A1J7IHU2</accession>
<comment type="similarity">
    <text evidence="7">Belongs to the type IV zinc-finger family. Class B subfamily.</text>
</comment>
<keyword evidence="5" id="KW-0238">DNA-binding</keyword>
<dbReference type="GO" id="GO:0008270">
    <property type="term" value="F:zinc ion binding"/>
    <property type="evidence" value="ECO:0007669"/>
    <property type="project" value="UniProtKB-KW"/>
</dbReference>
<dbReference type="InterPro" id="IPR013088">
    <property type="entry name" value="Znf_NHR/GATA"/>
</dbReference>
<evidence type="ECO:0000256" key="6">
    <source>
        <dbReference type="ARBA" id="ARBA00023163"/>
    </source>
</evidence>
<dbReference type="KEGG" id="lang:109345561"/>
<gene>
    <name evidence="11" type="ORF">TanjilG_17912</name>
</gene>
<dbReference type="AlphaFoldDB" id="A0A1J7IHU2"/>
<keyword evidence="1" id="KW-0479">Metal-binding</keyword>
<keyword evidence="6" id="KW-0804">Transcription</keyword>
<dbReference type="Proteomes" id="UP000188354">
    <property type="component" value="Chromosome LG04"/>
</dbReference>
<keyword evidence="4" id="KW-0805">Transcription regulation</keyword>
<reference evidence="11 12" key="1">
    <citation type="journal article" date="2017" name="Plant Biotechnol. J.">
        <title>A comprehensive draft genome sequence for lupin (Lupinus angustifolius), an emerging health food: insights into plant-microbe interactions and legume evolution.</title>
        <authorList>
            <person name="Hane J.K."/>
            <person name="Ming Y."/>
            <person name="Kamphuis L.G."/>
            <person name="Nelson M.N."/>
            <person name="Garg G."/>
            <person name="Atkins C.A."/>
            <person name="Bayer P.E."/>
            <person name="Bravo A."/>
            <person name="Bringans S."/>
            <person name="Cannon S."/>
            <person name="Edwards D."/>
            <person name="Foley R."/>
            <person name="Gao L.L."/>
            <person name="Harrison M.J."/>
            <person name="Huang W."/>
            <person name="Hurgobin B."/>
            <person name="Li S."/>
            <person name="Liu C.W."/>
            <person name="McGrath A."/>
            <person name="Morahan G."/>
            <person name="Murray J."/>
            <person name="Weller J."/>
            <person name="Jian J."/>
            <person name="Singh K.B."/>
        </authorList>
    </citation>
    <scope>NUCLEOTIDE SEQUENCE [LARGE SCALE GENOMIC DNA]</scope>
    <source>
        <strain evidence="12">cv. Tanjil</strain>
        <tissue evidence="11">Whole plant</tissue>
    </source>
</reference>
<dbReference type="PANTHER" id="PTHR47172:SF24">
    <property type="entry name" value="GATA ZINC FINGER DOMAIN-CONTAINING PROTEIN 14-RELATED"/>
    <property type="match status" value="1"/>
</dbReference>
<dbReference type="InterPro" id="IPR000679">
    <property type="entry name" value="Znf_GATA"/>
</dbReference>
<dbReference type="Pfam" id="PF00320">
    <property type="entry name" value="GATA"/>
    <property type="match status" value="1"/>
</dbReference>
<name>A0A1J7IHU2_LUPAN</name>
<dbReference type="PANTHER" id="PTHR47172">
    <property type="entry name" value="OS01G0976800 PROTEIN"/>
    <property type="match status" value="1"/>
</dbReference>
<evidence type="ECO:0000256" key="5">
    <source>
        <dbReference type="ARBA" id="ARBA00023125"/>
    </source>
</evidence>
<dbReference type="CDD" id="cd00202">
    <property type="entry name" value="ZnF_GATA"/>
    <property type="match status" value="1"/>
</dbReference>
<sequence length="128" mass="14636">MQGSRVQRPRVAEVQRWNVVQPQRRCLECGATSTPLWRSGPSGMNTLCNACGLRFKNKSKAKDPNKKINNNIIKKGKRRTKNGNGVNLEKKLMGLVNQVFSHRPPKERRWKRLTEEEQVAVLLMSLNA</sequence>
<protein>
    <recommendedName>
        <fullName evidence="10">GATA-type domain-containing protein</fullName>
    </recommendedName>
</protein>
<dbReference type="GO" id="GO:0006355">
    <property type="term" value="P:regulation of DNA-templated transcription"/>
    <property type="evidence" value="ECO:0007669"/>
    <property type="project" value="InterPro"/>
</dbReference>
<evidence type="ECO:0000256" key="9">
    <source>
        <dbReference type="PROSITE-ProRule" id="PRU00094"/>
    </source>
</evidence>
<feature type="domain" description="GATA-type" evidence="10">
    <location>
        <begin position="20"/>
        <end position="75"/>
    </location>
</feature>
<evidence type="ECO:0000256" key="2">
    <source>
        <dbReference type="ARBA" id="ARBA00022771"/>
    </source>
</evidence>
<dbReference type="GO" id="GO:0043565">
    <property type="term" value="F:sequence-specific DNA binding"/>
    <property type="evidence" value="ECO:0007669"/>
    <property type="project" value="InterPro"/>
</dbReference>
<keyword evidence="3" id="KW-0862">Zinc</keyword>
<evidence type="ECO:0000313" key="11">
    <source>
        <dbReference type="EMBL" id="OIW13733.1"/>
    </source>
</evidence>
<dbReference type="OMA" id="PKERRWK"/>